<dbReference type="RefSeq" id="WP_099517756.1">
    <property type="nucleotide sequence ID" value="NZ_CP016808.1"/>
</dbReference>
<protein>
    <submittedName>
        <fullName evidence="4">Chemotaxis protein</fullName>
    </submittedName>
</protein>
<keyword evidence="1 2" id="KW-0807">Transducer</keyword>
<dbReference type="GO" id="GO:0016020">
    <property type="term" value="C:membrane"/>
    <property type="evidence" value="ECO:0007669"/>
    <property type="project" value="InterPro"/>
</dbReference>
<reference evidence="4" key="1">
    <citation type="submission" date="2016-08" db="EMBL/GenBank/DDBJ databases">
        <title>Complete Genome Seqeunce of Paenibacillus sp. BIHB 4019 from tea rhizoplane.</title>
        <authorList>
            <person name="Thakur R."/>
            <person name="Swarnkar M.K."/>
            <person name="Gulati A."/>
        </authorList>
    </citation>
    <scope>NUCLEOTIDE SEQUENCE [LARGE SCALE GENOMIC DNA]</scope>
    <source>
        <strain evidence="4">BIHB4019</strain>
    </source>
</reference>
<dbReference type="SMART" id="SM00283">
    <property type="entry name" value="MA"/>
    <property type="match status" value="1"/>
</dbReference>
<proteinExistence type="predicted"/>
<dbReference type="PANTHER" id="PTHR32089:SF112">
    <property type="entry name" value="LYSOZYME-LIKE PROTEIN-RELATED"/>
    <property type="match status" value="1"/>
</dbReference>
<sequence>MNSVQAMLHAMPYIRKMMRESASLSLYDRTHMLYYLPMPGVDMGFKTGDTLSEGFMNFAALKNGREESITHIPQEAFGIAMDVVNIPLKNENGEVEAVFCVAYNLTSQNQLEHLVRESHSITEHLVQMVQQMAAHSEELQAASEQISDNSKTTAENSKQINKVAGFIKEVSEQTNMLGLNAAIEAARAGEAGAGFGVVATEVRKLSVDSKKATVEIEKALGDIQTSIKGMEREISQIVASSEEQASMVSAFTSVIERLQSSSQSMKDIADQMISYNLTES</sequence>
<evidence type="ECO:0000313" key="4">
    <source>
        <dbReference type="EMBL" id="ANY66421.1"/>
    </source>
</evidence>
<feature type="domain" description="Methyl-accepting transducer" evidence="3">
    <location>
        <begin position="106"/>
        <end position="280"/>
    </location>
</feature>
<dbReference type="EMBL" id="CP016808">
    <property type="protein sequence ID" value="ANY66421.1"/>
    <property type="molecule type" value="Genomic_DNA"/>
</dbReference>
<gene>
    <name evidence="4" type="ORF">BBD42_08080</name>
</gene>
<dbReference type="InterPro" id="IPR004089">
    <property type="entry name" value="MCPsignal_dom"/>
</dbReference>
<dbReference type="AlphaFoldDB" id="A0A1B2DFD6"/>
<dbReference type="Pfam" id="PF00015">
    <property type="entry name" value="MCPsignal"/>
    <property type="match status" value="1"/>
</dbReference>
<evidence type="ECO:0000259" key="3">
    <source>
        <dbReference type="PROSITE" id="PS50111"/>
    </source>
</evidence>
<organism evidence="4">
    <name type="scientific">Paenibacillus sp. BIHB 4019</name>
    <dbReference type="NCBI Taxonomy" id="1870819"/>
    <lineage>
        <taxon>Bacteria</taxon>
        <taxon>Bacillati</taxon>
        <taxon>Bacillota</taxon>
        <taxon>Bacilli</taxon>
        <taxon>Bacillales</taxon>
        <taxon>Paenibacillaceae</taxon>
        <taxon>Paenibacillus</taxon>
    </lineage>
</organism>
<evidence type="ECO:0000256" key="1">
    <source>
        <dbReference type="ARBA" id="ARBA00023224"/>
    </source>
</evidence>
<name>A0A1B2DFD6_9BACL</name>
<dbReference type="PANTHER" id="PTHR32089">
    <property type="entry name" value="METHYL-ACCEPTING CHEMOTAXIS PROTEIN MCPB"/>
    <property type="match status" value="1"/>
</dbReference>
<dbReference type="PROSITE" id="PS50111">
    <property type="entry name" value="CHEMOTAXIS_TRANSDUC_2"/>
    <property type="match status" value="1"/>
</dbReference>
<dbReference type="Gene3D" id="1.10.287.950">
    <property type="entry name" value="Methyl-accepting chemotaxis protein"/>
    <property type="match status" value="1"/>
</dbReference>
<dbReference type="GO" id="GO:0007165">
    <property type="term" value="P:signal transduction"/>
    <property type="evidence" value="ECO:0007669"/>
    <property type="project" value="UniProtKB-KW"/>
</dbReference>
<dbReference type="SUPFAM" id="SSF58104">
    <property type="entry name" value="Methyl-accepting chemotaxis protein (MCP) signaling domain"/>
    <property type="match status" value="1"/>
</dbReference>
<evidence type="ECO:0000256" key="2">
    <source>
        <dbReference type="PROSITE-ProRule" id="PRU00284"/>
    </source>
</evidence>
<accession>A0A1B2DFD6</accession>